<dbReference type="KEGG" id="vg:64470532"/>
<dbReference type="EMBL" id="MN062705">
    <property type="protein sequence ID" value="QDP44254.1"/>
    <property type="molecule type" value="Genomic_DNA"/>
</dbReference>
<accession>A0A516KRD3</accession>
<dbReference type="GeneID" id="64470532"/>
<sequence length="96" mass="10701">MSYQTIDHIADTEVTEDDVLVVRSSEAGHLYPGFKGGRVYTVHSLASLQSSTPRRIFLGRLGNSRQAWDIRAWAEAQLDKGAELYRLYEDGTVVGT</sequence>
<evidence type="ECO:0000313" key="1">
    <source>
        <dbReference type="EMBL" id="QDP44254.1"/>
    </source>
</evidence>
<proteinExistence type="predicted"/>
<dbReference type="RefSeq" id="YP_010054615.1">
    <property type="nucleotide sequence ID" value="NC_054655.1"/>
</dbReference>
<dbReference type="Proteomes" id="UP000317273">
    <property type="component" value="Segment"/>
</dbReference>
<name>A0A516KRD3_9CAUD</name>
<keyword evidence="2" id="KW-1185">Reference proteome</keyword>
<reference evidence="1 2" key="1">
    <citation type="submission" date="2019-06" db="EMBL/GenBank/DDBJ databases">
        <authorList>
            <person name="Lopez J."/>
            <person name="Ball K.N."/>
            <person name="Bhuiyan S."/>
            <person name="Nayek S."/>
            <person name="Sivoravong A."/>
            <person name="Hughes L.E."/>
            <person name="Garlena R.A."/>
            <person name="Russell D.A."/>
            <person name="Pope W.H."/>
            <person name="Jacobs-Sera D."/>
            <person name="Hatfull G.F."/>
        </authorList>
    </citation>
    <scope>NUCLEOTIDE SEQUENCE [LARGE SCALE GENOMIC DNA]</scope>
</reference>
<protein>
    <submittedName>
        <fullName evidence="1">Uncharacterized protein</fullName>
    </submittedName>
</protein>
<organism evidence="1 2">
    <name type="scientific">Streptomyces phage Celia</name>
    <dbReference type="NCBI Taxonomy" id="2590946"/>
    <lineage>
        <taxon>Viruses</taxon>
        <taxon>Duplodnaviria</taxon>
        <taxon>Heunggongvirae</taxon>
        <taxon>Uroviricota</taxon>
        <taxon>Caudoviricetes</taxon>
        <taxon>Arquatrovirinae</taxon>
        <taxon>Celiavirus</taxon>
        <taxon>Celiavirus celia</taxon>
    </lineage>
</organism>
<gene>
    <name evidence="1" type="primary">51</name>
    <name evidence="1" type="ORF">SEA_CELIA_51</name>
</gene>
<evidence type="ECO:0000313" key="2">
    <source>
        <dbReference type="Proteomes" id="UP000317273"/>
    </source>
</evidence>